<dbReference type="eggNOG" id="COG2875">
    <property type="taxonomic scope" value="Bacteria"/>
</dbReference>
<evidence type="ECO:0000256" key="6">
    <source>
        <dbReference type="ARBA" id="ARBA00022691"/>
    </source>
</evidence>
<keyword evidence="6" id="KW-0949">S-adenosyl-L-methionine</keyword>
<dbReference type="Proteomes" id="UP000016587">
    <property type="component" value="Chromosome"/>
</dbReference>
<dbReference type="RefSeq" id="WP_021759123.1">
    <property type="nucleotide sequence ID" value="NC_022444.1"/>
</dbReference>
<dbReference type="CDD" id="cd11641">
    <property type="entry name" value="Precorrin-4_C11-MT"/>
    <property type="match status" value="1"/>
</dbReference>
<dbReference type="GO" id="GO:0009236">
    <property type="term" value="P:cobalamin biosynthetic process"/>
    <property type="evidence" value="ECO:0007669"/>
    <property type="project" value="UniProtKB-UniPathway"/>
</dbReference>
<dbReference type="GO" id="GO:0046026">
    <property type="term" value="F:precorrin-4 C11-methyltransferase activity"/>
    <property type="evidence" value="ECO:0007669"/>
    <property type="project" value="InterPro"/>
</dbReference>
<dbReference type="PROSITE" id="PS00840">
    <property type="entry name" value="SUMT_2"/>
    <property type="match status" value="1"/>
</dbReference>
<reference evidence="10" key="2">
    <citation type="submission" date="2013-07" db="EMBL/GenBank/DDBJ databases">
        <authorList>
            <person name="Morais-Silva F.O."/>
            <person name="Rezende A.M."/>
            <person name="Pimentel C."/>
            <person name="Resende D.M."/>
            <person name="Santos C.I."/>
            <person name="Clemente C."/>
            <person name="de Oliveira L.M."/>
            <person name="da Silva S.M."/>
            <person name="Costa D.A."/>
            <person name="Varela-Raposo A."/>
            <person name="Horacio E.C.A."/>
            <person name="Matos M."/>
            <person name="Flores O."/>
            <person name="Ruiz J.C."/>
            <person name="Rodrigues-Pousada C."/>
        </authorList>
    </citation>
    <scope>NUCLEOTIDE SEQUENCE [LARGE SCALE GENOMIC DNA]</scope>
    <source>
        <strain evidence="10">ATCC 19364 / DSM 1382 / NCIMB 9332 / VKM B-1759</strain>
    </source>
</reference>
<evidence type="ECO:0000256" key="7">
    <source>
        <dbReference type="RuleBase" id="RU003960"/>
    </source>
</evidence>
<keyword evidence="3" id="KW-0169">Cobalamin biosynthesis</keyword>
<dbReference type="InterPro" id="IPR003043">
    <property type="entry name" value="Uropor_MeTrfase_CS"/>
</dbReference>
<dbReference type="InterPro" id="IPR000878">
    <property type="entry name" value="4pyrrol_Mease"/>
</dbReference>
<dbReference type="SUPFAM" id="SSF53790">
    <property type="entry name" value="Tetrapyrrole methylase"/>
    <property type="match status" value="1"/>
</dbReference>
<evidence type="ECO:0000313" key="9">
    <source>
        <dbReference type="EMBL" id="AGW12472.1"/>
    </source>
</evidence>
<gene>
    <name evidence="9" type="ORF">DGI_0564</name>
</gene>
<dbReference type="InterPro" id="IPR006362">
    <property type="entry name" value="Cbl_synth_CobM/CibF"/>
</dbReference>
<dbReference type="InterPro" id="IPR050161">
    <property type="entry name" value="Siro_Cobalamin_biosynth"/>
</dbReference>
<evidence type="ECO:0000256" key="1">
    <source>
        <dbReference type="ARBA" id="ARBA00004953"/>
    </source>
</evidence>
<keyword evidence="10" id="KW-1185">Reference proteome</keyword>
<dbReference type="InterPro" id="IPR035996">
    <property type="entry name" value="4pyrrol_Methylase_sf"/>
</dbReference>
<reference evidence="9 10" key="1">
    <citation type="journal article" date="2013" name="J. Bacteriol.">
        <title>Roles of HynAB and Ech, the only two hydrogenases found in the model sulfate reducer Desulfovibrio gigas.</title>
        <authorList>
            <person name="Morais-Silva F.O."/>
            <person name="Santos C.I."/>
            <person name="Rodrigues R."/>
            <person name="Pereira I.A."/>
            <person name="Rodrigues-Pousada C."/>
        </authorList>
    </citation>
    <scope>NUCLEOTIDE SEQUENCE [LARGE SCALE GENOMIC DNA]</scope>
    <source>
        <strain evidence="10">ATCC 19364 / DSM 1382 / NCIMB 9332 / VKM B-1759</strain>
    </source>
</reference>
<evidence type="ECO:0000256" key="3">
    <source>
        <dbReference type="ARBA" id="ARBA00022573"/>
    </source>
</evidence>
<dbReference type="NCBIfam" id="TIGR01465">
    <property type="entry name" value="cobM_cbiF"/>
    <property type="match status" value="1"/>
</dbReference>
<dbReference type="PANTHER" id="PTHR45790:SF4">
    <property type="entry name" value="COBALT-PRECORRIN-4 C(11)-METHYLTRANSFERASE"/>
    <property type="match status" value="1"/>
</dbReference>
<dbReference type="UniPathway" id="UPA00148"/>
<dbReference type="InterPro" id="IPR014777">
    <property type="entry name" value="4pyrrole_Mease_sub1"/>
</dbReference>
<sequence length="262" mass="27605">MSDASATAPTVWFVGAGPGDPDLLTVKALRLIQHADLLLYPGSLTPPAIVALARRDAHTRDTAPMTLEQTHAAILDAVQRGQHVVRLQAGDPCLYGTIREQSRLLDADGIPWAVCPGVTSASAAAAAAGVSVTIPEVSQSLVLTRLSGRTPVPEAQSLAAFAAHRCAMAVYLSGDNPEAVAEACRAGGLPEHTPVVMAHRLGWKGERVLRTSVAGMAECVRAEGLTRQTLFLILPGHEDAPATRSRLYAPDFSHGFRTQEDG</sequence>
<proteinExistence type="inferred from homology"/>
<dbReference type="Gene3D" id="3.40.1010.10">
    <property type="entry name" value="Cobalt-precorrin-4 Transmethylase, Domain 1"/>
    <property type="match status" value="1"/>
</dbReference>
<evidence type="ECO:0000256" key="4">
    <source>
        <dbReference type="ARBA" id="ARBA00022603"/>
    </source>
</evidence>
<evidence type="ECO:0000256" key="2">
    <source>
        <dbReference type="ARBA" id="ARBA00005879"/>
    </source>
</evidence>
<dbReference type="AlphaFoldDB" id="T2G981"/>
<dbReference type="GO" id="GO:0032259">
    <property type="term" value="P:methylation"/>
    <property type="evidence" value="ECO:0007669"/>
    <property type="project" value="UniProtKB-KW"/>
</dbReference>
<protein>
    <submittedName>
        <fullName evidence="9">Putative cobalt-precorrin-4 C(11)-methyltransferase</fullName>
    </submittedName>
</protein>
<evidence type="ECO:0000313" key="10">
    <source>
        <dbReference type="Proteomes" id="UP000016587"/>
    </source>
</evidence>
<name>T2G981_MEGG1</name>
<dbReference type="Pfam" id="PF00590">
    <property type="entry name" value="TP_methylase"/>
    <property type="match status" value="1"/>
</dbReference>
<dbReference type="OrthoDB" id="9815856at2"/>
<feature type="domain" description="Tetrapyrrole methylase" evidence="8">
    <location>
        <begin position="10"/>
        <end position="214"/>
    </location>
</feature>
<keyword evidence="5 7" id="KW-0808">Transferase</keyword>
<dbReference type="Gene3D" id="3.30.950.10">
    <property type="entry name" value="Methyltransferase, Cobalt-precorrin-4 Transmethylase, Domain 2"/>
    <property type="match status" value="1"/>
</dbReference>
<dbReference type="STRING" id="1121448.DGI_0564"/>
<dbReference type="HOGENOM" id="CLU_011276_7_1_7"/>
<comment type="pathway">
    <text evidence="1">Cofactor biosynthesis; adenosylcobalamin biosynthesis.</text>
</comment>
<keyword evidence="4 7" id="KW-0489">Methyltransferase</keyword>
<accession>T2G981</accession>
<dbReference type="EMBL" id="CP006585">
    <property type="protein sequence ID" value="AGW12472.1"/>
    <property type="molecule type" value="Genomic_DNA"/>
</dbReference>
<comment type="similarity">
    <text evidence="2 7">Belongs to the precorrin methyltransferase family.</text>
</comment>
<organism evidence="9 10">
    <name type="scientific">Megalodesulfovibrio gigas (strain ATCC 19364 / DSM 1382 / NCIMB 9332 / VKM B-1759)</name>
    <name type="common">Desulfovibrio gigas</name>
    <dbReference type="NCBI Taxonomy" id="1121448"/>
    <lineage>
        <taxon>Bacteria</taxon>
        <taxon>Pseudomonadati</taxon>
        <taxon>Thermodesulfobacteriota</taxon>
        <taxon>Desulfovibrionia</taxon>
        <taxon>Desulfovibrionales</taxon>
        <taxon>Desulfovibrionaceae</taxon>
        <taxon>Megalodesulfovibrio</taxon>
    </lineage>
</organism>
<dbReference type="PROSITE" id="PS00839">
    <property type="entry name" value="SUMT_1"/>
    <property type="match status" value="1"/>
</dbReference>
<dbReference type="InterPro" id="IPR014776">
    <property type="entry name" value="4pyrrole_Mease_sub2"/>
</dbReference>
<dbReference type="PANTHER" id="PTHR45790">
    <property type="entry name" value="SIROHEME SYNTHASE-RELATED"/>
    <property type="match status" value="1"/>
</dbReference>
<dbReference type="KEGG" id="dgg:DGI_0564"/>
<dbReference type="PATRIC" id="fig|1121448.10.peg.561"/>
<evidence type="ECO:0000259" key="8">
    <source>
        <dbReference type="Pfam" id="PF00590"/>
    </source>
</evidence>
<evidence type="ECO:0000256" key="5">
    <source>
        <dbReference type="ARBA" id="ARBA00022679"/>
    </source>
</evidence>